<proteinExistence type="predicted"/>
<dbReference type="Proteomes" id="UP000215405">
    <property type="component" value="Unassembled WGS sequence"/>
</dbReference>
<gene>
    <name evidence="1" type="ORF">B7H23_00990</name>
</gene>
<dbReference type="AlphaFoldDB" id="A0A231V084"/>
<dbReference type="SUPFAM" id="SSF54427">
    <property type="entry name" value="NTF2-like"/>
    <property type="match status" value="1"/>
</dbReference>
<organism evidence="1 2">
    <name type="scientific">Notoacmeibacter marinus</name>
    <dbReference type="NCBI Taxonomy" id="1876515"/>
    <lineage>
        <taxon>Bacteria</taxon>
        <taxon>Pseudomonadati</taxon>
        <taxon>Pseudomonadota</taxon>
        <taxon>Alphaproteobacteria</taxon>
        <taxon>Hyphomicrobiales</taxon>
        <taxon>Notoacmeibacteraceae</taxon>
        <taxon>Notoacmeibacter</taxon>
    </lineage>
</organism>
<reference evidence="2" key="1">
    <citation type="journal article" date="2017" name="Int. J. Syst. Evol. Microbiol.">
        <title>Notoacmeibacter marinus gen. nov., sp. nov., isolated from the gut of a limpet and proposal of Notoacmeibacteraceae fam. nov. in the order Rhizobiales of the class Alphaproteobacteria.</title>
        <authorList>
            <person name="Huang Z."/>
            <person name="Guo F."/>
            <person name="Lai Q."/>
        </authorList>
    </citation>
    <scope>NUCLEOTIDE SEQUENCE [LARGE SCALE GENOMIC DNA]</scope>
    <source>
        <strain evidence="2">XMTR2A4</strain>
    </source>
</reference>
<name>A0A231V084_9HYPH</name>
<keyword evidence="2" id="KW-1185">Reference proteome</keyword>
<sequence length="138" mass="15360">MSESRLMTTDSDHIVHRADIDALFDTYRNGFDDFDAEAIADCFTFPVTIWQFGKGNIFQDADDLLDNIEALLDVLGKEEIASSDFAIHACEMVGATAFVSVEWVQSRADGEEAWRFACHYTLILDSDDVPAIAMIVNA</sequence>
<comment type="caution">
    <text evidence="1">The sequence shown here is derived from an EMBL/GenBank/DDBJ whole genome shotgun (WGS) entry which is preliminary data.</text>
</comment>
<protein>
    <submittedName>
        <fullName evidence="1">Uncharacterized protein</fullName>
    </submittedName>
</protein>
<evidence type="ECO:0000313" key="2">
    <source>
        <dbReference type="Proteomes" id="UP000215405"/>
    </source>
</evidence>
<dbReference type="OrthoDB" id="7907836at2"/>
<dbReference type="InterPro" id="IPR032710">
    <property type="entry name" value="NTF2-like_dom_sf"/>
</dbReference>
<evidence type="ECO:0000313" key="1">
    <source>
        <dbReference type="EMBL" id="OXT01582.1"/>
    </source>
</evidence>
<accession>A0A231V084</accession>
<dbReference type="Gene3D" id="3.10.450.50">
    <property type="match status" value="1"/>
</dbReference>
<dbReference type="EMBL" id="NBYO01000001">
    <property type="protein sequence ID" value="OXT01582.1"/>
    <property type="molecule type" value="Genomic_DNA"/>
</dbReference>